<dbReference type="InterPro" id="IPR013087">
    <property type="entry name" value="Znf_C2H2_type"/>
</dbReference>
<sequence>MNQNRLKIEPSSFDGGFEDLPEDEIPGEIGDIIQTSQATELDQNFEPSSQKLHIKRDVPAARLVERSISEDKSFVKALWSGYKIPPRHVVRLEQNSHKSEESEMEEAGSSHNANTEISATSLVKIQSEENHEFKNDAHAHAENRIRHSVWKFFEAFNQMNEEGLFQKAACSFCGAVLSNVKAINAMDHLNKNHPGEYIKVSDMEKDRLKAWVKRQKSKGSKEKNLQVEISEKLACDKCAFNTTDPAELTKHKLVHTGQTYSCNVDGCKFVATLKSAYLKHIRQHSEPVYKCSTCKSGYNTQKELSEHEASHFLKCTEKYCIFKTKSSELMEQHMMEFHKKVVKKKDCSNEKKPIIVYKNFTSPEERKACATRAMNKSTDPNIKKKAEIVDTRETNHPRDLDAPKKRRRDFDAPPKDMELRLENFSIPKKKAEGPPKKRVRFADEVSIINPPEEDIFNISEAVPEESISIFNPMSTDIPGTSQHSVQNEPINQSQQLFTSQLILKKKKKKSPFNMAHEENPKTVNDQWQLFIKRALKNVKLDPAIRNMLKTLVGVHNLPKTEEKFVKFMANSRNFKDEKASKKVFKEIVKGAERIKQDQLKAEKPKKIKDGQGRKKKALDEMANKASDHIQMTVDSKALDEMANKASDHIQMTVDSVLTAVLEDTPLDSLNTNEGLQDQILDEREQNIVGVTAVVMESQASSSNELLATLLQDVLKNKEMKQEPEVESEPASLSIKTEVPEQVTEEQDIHQNLVQNSNLIAPSSVSSTPTLSNLLQASPSSIEVKHVETLPSTSQQSLQYRHPLMLPGGAPNLHQMSGITGPMSPQQIQALAMGMKILPDGRSVPINPMAQYMEQRAMMQHQMMKMNSPRQMMPSYIPQPQGHMPIVANTQGSIPQSSITHQTNIQGSVHTDSIMYPLPQETMLQGNPMQQMMFYRHPYMMPAQQIGPNPIHSPTLTRPVSYPCSSQHGCTCPECHAKTQLVPIAPEQMTSPVWYPQGMRSEFIYPNPTMTHPMMAHSHPIAMQMMQNAMMSTDRGRMSPTTRVPYPPINSNMQIPNSIASPLNSPLMSPSIRVSYPQMNPLAQILTPVPNANQDASITAKILPPASPSLNVSNVQNPSALASNDDPNFINNIFQGQQDLQN</sequence>
<dbReference type="Gene3D" id="3.30.160.60">
    <property type="entry name" value="Classic Zinc Finger"/>
    <property type="match status" value="1"/>
</dbReference>
<keyword evidence="8" id="KW-1185">Reference proteome</keyword>
<organism evidence="8 9">
    <name type="scientific">Acrobeloides nanus</name>
    <dbReference type="NCBI Taxonomy" id="290746"/>
    <lineage>
        <taxon>Eukaryota</taxon>
        <taxon>Metazoa</taxon>
        <taxon>Ecdysozoa</taxon>
        <taxon>Nematoda</taxon>
        <taxon>Chromadorea</taxon>
        <taxon>Rhabditida</taxon>
        <taxon>Tylenchina</taxon>
        <taxon>Cephalobomorpha</taxon>
        <taxon>Cephaloboidea</taxon>
        <taxon>Cephalobidae</taxon>
        <taxon>Acrobeloides</taxon>
    </lineage>
</organism>
<accession>A0A914BUK8</accession>
<evidence type="ECO:0000256" key="2">
    <source>
        <dbReference type="ARBA" id="ARBA00022771"/>
    </source>
</evidence>
<evidence type="ECO:0000256" key="4">
    <source>
        <dbReference type="PROSITE-ProRule" id="PRU00042"/>
    </source>
</evidence>
<dbReference type="InterPro" id="IPR003656">
    <property type="entry name" value="Znf_BED"/>
</dbReference>
<evidence type="ECO:0000259" key="6">
    <source>
        <dbReference type="PROSITE" id="PS50157"/>
    </source>
</evidence>
<keyword evidence="1" id="KW-0479">Metal-binding</keyword>
<protein>
    <submittedName>
        <fullName evidence="9">Uncharacterized protein</fullName>
    </submittedName>
</protein>
<feature type="domain" description="C2H2-type" evidence="6">
    <location>
        <begin position="233"/>
        <end position="260"/>
    </location>
</feature>
<proteinExistence type="predicted"/>
<evidence type="ECO:0000313" key="8">
    <source>
        <dbReference type="Proteomes" id="UP000887540"/>
    </source>
</evidence>
<evidence type="ECO:0000256" key="3">
    <source>
        <dbReference type="ARBA" id="ARBA00022833"/>
    </source>
</evidence>
<feature type="domain" description="BED-type" evidence="7">
    <location>
        <begin position="144"/>
        <end position="200"/>
    </location>
</feature>
<dbReference type="GO" id="GO:0008270">
    <property type="term" value="F:zinc ion binding"/>
    <property type="evidence" value="ECO:0007669"/>
    <property type="project" value="UniProtKB-KW"/>
</dbReference>
<dbReference type="InterPro" id="IPR036236">
    <property type="entry name" value="Znf_C2H2_sf"/>
</dbReference>
<name>A0A914BUK8_9BILA</name>
<dbReference type="SUPFAM" id="SSF57667">
    <property type="entry name" value="beta-beta-alpha zinc fingers"/>
    <property type="match status" value="1"/>
</dbReference>
<feature type="region of interest" description="Disordered" evidence="5">
    <location>
        <begin position="392"/>
        <end position="413"/>
    </location>
</feature>
<dbReference type="PROSITE" id="PS50808">
    <property type="entry name" value="ZF_BED"/>
    <property type="match status" value="1"/>
</dbReference>
<dbReference type="SMART" id="SM00355">
    <property type="entry name" value="ZnF_C2H2"/>
    <property type="match status" value="4"/>
</dbReference>
<feature type="domain" description="C2H2-type" evidence="6">
    <location>
        <begin position="289"/>
        <end position="311"/>
    </location>
</feature>
<dbReference type="Proteomes" id="UP000887540">
    <property type="component" value="Unplaced"/>
</dbReference>
<evidence type="ECO:0000313" key="9">
    <source>
        <dbReference type="WBParaSite" id="ACRNAN_Path_1024.g3929.t1"/>
    </source>
</evidence>
<dbReference type="AlphaFoldDB" id="A0A914BUK8"/>
<feature type="region of interest" description="Disordered" evidence="5">
    <location>
        <begin position="1"/>
        <end position="23"/>
    </location>
</feature>
<dbReference type="WBParaSite" id="ACRNAN_Path_1024.g3929.t1">
    <property type="protein sequence ID" value="ACRNAN_Path_1024.g3929.t1"/>
    <property type="gene ID" value="ACRNAN_Path_1024.g3929"/>
</dbReference>
<dbReference type="GO" id="GO:0003677">
    <property type="term" value="F:DNA binding"/>
    <property type="evidence" value="ECO:0007669"/>
    <property type="project" value="InterPro"/>
</dbReference>
<evidence type="ECO:0000256" key="5">
    <source>
        <dbReference type="SAM" id="MobiDB-lite"/>
    </source>
</evidence>
<evidence type="ECO:0000259" key="7">
    <source>
        <dbReference type="PROSITE" id="PS50808"/>
    </source>
</evidence>
<evidence type="ECO:0000256" key="1">
    <source>
        <dbReference type="ARBA" id="ARBA00022723"/>
    </source>
</evidence>
<keyword evidence="3" id="KW-0862">Zinc</keyword>
<keyword evidence="2 4" id="KW-0863">Zinc-finger</keyword>
<dbReference type="PROSITE" id="PS50157">
    <property type="entry name" value="ZINC_FINGER_C2H2_2"/>
    <property type="match status" value="2"/>
</dbReference>
<reference evidence="9" key="1">
    <citation type="submission" date="2022-11" db="UniProtKB">
        <authorList>
            <consortium name="WormBaseParasite"/>
        </authorList>
    </citation>
    <scope>IDENTIFICATION</scope>
</reference>
<dbReference type="PROSITE" id="PS00028">
    <property type="entry name" value="ZINC_FINGER_C2H2_1"/>
    <property type="match status" value="1"/>
</dbReference>